<proteinExistence type="predicted"/>
<evidence type="ECO:0000256" key="1">
    <source>
        <dbReference type="SAM" id="Phobius"/>
    </source>
</evidence>
<keyword evidence="1" id="KW-1133">Transmembrane helix</keyword>
<organism evidence="2 3">
    <name type="scientific">Tripterygium wilfordii</name>
    <name type="common">Thunder God vine</name>
    <dbReference type="NCBI Taxonomy" id="458696"/>
    <lineage>
        <taxon>Eukaryota</taxon>
        <taxon>Viridiplantae</taxon>
        <taxon>Streptophyta</taxon>
        <taxon>Embryophyta</taxon>
        <taxon>Tracheophyta</taxon>
        <taxon>Spermatophyta</taxon>
        <taxon>Magnoliopsida</taxon>
        <taxon>eudicotyledons</taxon>
        <taxon>Gunneridae</taxon>
        <taxon>Pentapetalae</taxon>
        <taxon>rosids</taxon>
        <taxon>fabids</taxon>
        <taxon>Celastrales</taxon>
        <taxon>Celastraceae</taxon>
        <taxon>Tripterygium</taxon>
    </lineage>
</organism>
<keyword evidence="1" id="KW-0472">Membrane</keyword>
<gene>
    <name evidence="2" type="ORF">HS088_TW09G00938</name>
</gene>
<feature type="transmembrane region" description="Helical" evidence="1">
    <location>
        <begin position="20"/>
        <end position="42"/>
    </location>
</feature>
<feature type="transmembrane region" description="Helical" evidence="1">
    <location>
        <begin position="62"/>
        <end position="84"/>
    </location>
</feature>
<keyword evidence="1" id="KW-0812">Transmembrane</keyword>
<dbReference type="InParanoid" id="A0A7J7D9X0"/>
<protein>
    <submittedName>
        <fullName evidence="2">Uncharacterized protein</fullName>
    </submittedName>
</protein>
<dbReference type="EMBL" id="JAAARO010000009">
    <property type="protein sequence ID" value="KAF5742876.1"/>
    <property type="molecule type" value="Genomic_DNA"/>
</dbReference>
<evidence type="ECO:0000313" key="2">
    <source>
        <dbReference type="EMBL" id="KAF5742876.1"/>
    </source>
</evidence>
<keyword evidence="3" id="KW-1185">Reference proteome</keyword>
<evidence type="ECO:0000313" key="3">
    <source>
        <dbReference type="Proteomes" id="UP000593562"/>
    </source>
</evidence>
<accession>A0A7J7D9X0</accession>
<sequence length="105" mass="12295">MSNQNELAVFDVDETLSWLIIIRGQTVFLGGDLYIGLCYFGVFNLSYDAIEFLVELGTKLFFIFYFVDSFSFHLYTTNLMIMLFKMQSVYDNYASKDLVLSFWLL</sequence>
<reference evidence="2 3" key="1">
    <citation type="journal article" date="2020" name="Nat. Commun.">
        <title>Genome of Tripterygium wilfordii and identification of cytochrome P450 involved in triptolide biosynthesis.</title>
        <authorList>
            <person name="Tu L."/>
            <person name="Su P."/>
            <person name="Zhang Z."/>
            <person name="Gao L."/>
            <person name="Wang J."/>
            <person name="Hu T."/>
            <person name="Zhou J."/>
            <person name="Zhang Y."/>
            <person name="Zhao Y."/>
            <person name="Liu Y."/>
            <person name="Song Y."/>
            <person name="Tong Y."/>
            <person name="Lu Y."/>
            <person name="Yang J."/>
            <person name="Xu C."/>
            <person name="Jia M."/>
            <person name="Peters R.J."/>
            <person name="Huang L."/>
            <person name="Gao W."/>
        </authorList>
    </citation>
    <scope>NUCLEOTIDE SEQUENCE [LARGE SCALE GENOMIC DNA]</scope>
    <source>
        <strain evidence="3">cv. XIE 37</strain>
        <tissue evidence="2">Leaf</tissue>
    </source>
</reference>
<comment type="caution">
    <text evidence="2">The sequence shown here is derived from an EMBL/GenBank/DDBJ whole genome shotgun (WGS) entry which is preliminary data.</text>
</comment>
<dbReference type="AlphaFoldDB" id="A0A7J7D9X0"/>
<dbReference type="Proteomes" id="UP000593562">
    <property type="component" value="Unassembled WGS sequence"/>
</dbReference>
<name>A0A7J7D9X0_TRIWF</name>